<comment type="subcellular location">
    <subcellularLocation>
        <location evidence="1">Mitochondrion inner membrane</location>
    </subcellularLocation>
</comment>
<dbReference type="EMBL" id="JASJQH010007542">
    <property type="protein sequence ID" value="KAK9704633.1"/>
    <property type="molecule type" value="Genomic_DNA"/>
</dbReference>
<evidence type="ECO:0000256" key="1">
    <source>
        <dbReference type="ARBA" id="ARBA00004273"/>
    </source>
</evidence>
<accession>A0ABR2VW30</accession>
<evidence type="ECO:0000256" key="4">
    <source>
        <dbReference type="ARBA" id="ARBA00022792"/>
    </source>
</evidence>
<protein>
    <submittedName>
        <fullName evidence="12">Mitochondrial distribution and morphology protein 31, mitochondrial</fullName>
    </submittedName>
</protein>
<keyword evidence="3 11" id="KW-0812">Transmembrane</keyword>
<comment type="similarity">
    <text evidence="2">Belongs to the MDM31/MDM32 family.</text>
</comment>
<name>A0ABR2VW30_9FUNG</name>
<evidence type="ECO:0000256" key="8">
    <source>
        <dbReference type="ARBA" id="ARBA00023136"/>
    </source>
</evidence>
<keyword evidence="13" id="KW-1185">Reference proteome</keyword>
<evidence type="ECO:0000313" key="12">
    <source>
        <dbReference type="EMBL" id="KAK9704633.1"/>
    </source>
</evidence>
<evidence type="ECO:0000256" key="6">
    <source>
        <dbReference type="ARBA" id="ARBA00022989"/>
    </source>
</evidence>
<dbReference type="InterPro" id="IPR012571">
    <property type="entry name" value="Mdm31/Mdm32"/>
</dbReference>
<dbReference type="Proteomes" id="UP001479436">
    <property type="component" value="Unassembled WGS sequence"/>
</dbReference>
<keyword evidence="8 11" id="KW-0472">Membrane</keyword>
<gene>
    <name evidence="12" type="primary">MDM31_2</name>
    <name evidence="12" type="ORF">K7432_010077</name>
</gene>
<evidence type="ECO:0000256" key="9">
    <source>
        <dbReference type="ARBA" id="ARBA00025191"/>
    </source>
</evidence>
<evidence type="ECO:0000256" key="11">
    <source>
        <dbReference type="SAM" id="Phobius"/>
    </source>
</evidence>
<keyword evidence="6 11" id="KW-1133">Transmembrane helix</keyword>
<keyword evidence="7" id="KW-0496">Mitochondrion</keyword>
<feature type="compositionally biased region" description="Basic and acidic residues" evidence="10">
    <location>
        <begin position="288"/>
        <end position="312"/>
    </location>
</feature>
<feature type="region of interest" description="Disordered" evidence="10">
    <location>
        <begin position="287"/>
        <end position="317"/>
    </location>
</feature>
<dbReference type="PANTHER" id="PTHR31068:SF0">
    <property type="entry name" value="MITOCHONDRIAL DISTRIBUTION AND MORPHOLOGY PROTEIN 31"/>
    <property type="match status" value="1"/>
</dbReference>
<feature type="non-terminal residue" evidence="12">
    <location>
        <position position="406"/>
    </location>
</feature>
<feature type="transmembrane region" description="Helical" evidence="11">
    <location>
        <begin position="200"/>
        <end position="230"/>
    </location>
</feature>
<evidence type="ECO:0000256" key="5">
    <source>
        <dbReference type="ARBA" id="ARBA00022946"/>
    </source>
</evidence>
<comment type="function">
    <text evidence="9">Involved in the organization of the mitochondrial membranes and the global structure of the mitochondria. Also required for mitochondrial distribution and mobility as well as for the maintenance of mitochondrial DNA nucleoids structures.</text>
</comment>
<evidence type="ECO:0000256" key="3">
    <source>
        <dbReference type="ARBA" id="ARBA00022692"/>
    </source>
</evidence>
<evidence type="ECO:0000256" key="7">
    <source>
        <dbReference type="ARBA" id="ARBA00023128"/>
    </source>
</evidence>
<dbReference type="PANTHER" id="PTHR31068">
    <property type="entry name" value="MITOCHONDRIAL DISTRIBUTION AND MORPHOLOGY PROTEIN 31"/>
    <property type="match status" value="1"/>
</dbReference>
<evidence type="ECO:0000256" key="2">
    <source>
        <dbReference type="ARBA" id="ARBA00005687"/>
    </source>
</evidence>
<comment type="caution">
    <text evidence="12">The sequence shown here is derived from an EMBL/GenBank/DDBJ whole genome shotgun (WGS) entry which is preliminary data.</text>
</comment>
<organism evidence="12 13">
    <name type="scientific">Basidiobolus ranarum</name>
    <dbReference type="NCBI Taxonomy" id="34480"/>
    <lineage>
        <taxon>Eukaryota</taxon>
        <taxon>Fungi</taxon>
        <taxon>Fungi incertae sedis</taxon>
        <taxon>Zoopagomycota</taxon>
        <taxon>Entomophthoromycotina</taxon>
        <taxon>Basidiobolomycetes</taxon>
        <taxon>Basidiobolales</taxon>
        <taxon>Basidiobolaceae</taxon>
        <taxon>Basidiobolus</taxon>
    </lineage>
</organism>
<keyword evidence="4" id="KW-0999">Mitochondrion inner membrane</keyword>
<keyword evidence="5" id="KW-0809">Transit peptide</keyword>
<reference evidence="12 13" key="1">
    <citation type="submission" date="2023-04" db="EMBL/GenBank/DDBJ databases">
        <title>Genome of Basidiobolus ranarum AG-B5.</title>
        <authorList>
            <person name="Stajich J.E."/>
            <person name="Carter-House D."/>
            <person name="Gryganskyi A."/>
        </authorList>
    </citation>
    <scope>NUCLEOTIDE SEQUENCE [LARGE SCALE GENOMIC DNA]</scope>
    <source>
        <strain evidence="12 13">AG-B5</strain>
    </source>
</reference>
<sequence length="406" mass="46285">MLLMYHIRIFRSSFPQHLVYPFPNRYLRSNVTSRQYLTRGLGPSLFAYNNSPILSCGGEAVNSVGAAMVNGSTSSASSSASKQCGAKCTIIKSNLTHFFYKHVQKFFQHQGPQYRLTKPSFSFSTRPSYSQVQHYQELLSISRRFTHTLSNVTKDATKLVPIKPTKKELLSRANGFLPRLKIHIQYALMRQVRPWTADDIFALFSWIFLSHTLFIAVGTTTFVSVVLALANSLQVQEFIAYRVSEYLTSQTGMTVRFESAIVPNWKEGRISFRNVSISQGPIITKVPNESKQESEQSHSIPEDAAGRQLRHDEEDDDECQVEVDNNLTMFDVTVEQIEVTLSFMRWLDGKSLVKDCTLKGVRGNVDRQGVWWDPNEPWDPISARRQHEHGDFEIETFVVEDLLVTL</sequence>
<evidence type="ECO:0000256" key="10">
    <source>
        <dbReference type="SAM" id="MobiDB-lite"/>
    </source>
</evidence>
<dbReference type="Pfam" id="PF08118">
    <property type="entry name" value="MDM31_MDM32"/>
    <property type="match status" value="1"/>
</dbReference>
<evidence type="ECO:0000313" key="13">
    <source>
        <dbReference type="Proteomes" id="UP001479436"/>
    </source>
</evidence>
<proteinExistence type="inferred from homology"/>